<feature type="non-terminal residue" evidence="2">
    <location>
        <position position="22"/>
    </location>
</feature>
<dbReference type="AlphaFoldDB" id="A0A392VVJ8"/>
<dbReference type="EMBL" id="LXQA011245474">
    <property type="protein sequence ID" value="MCI90470.1"/>
    <property type="molecule type" value="Genomic_DNA"/>
</dbReference>
<name>A0A392VVJ8_9FABA</name>
<evidence type="ECO:0000313" key="2">
    <source>
        <dbReference type="EMBL" id="MCI90470.1"/>
    </source>
</evidence>
<accession>A0A392VVJ8</accession>
<reference evidence="2 3" key="1">
    <citation type="journal article" date="2018" name="Front. Plant Sci.">
        <title>Red Clover (Trifolium pratense) and Zigzag Clover (T. medium) - A Picture of Genomic Similarities and Differences.</title>
        <authorList>
            <person name="Dluhosova J."/>
            <person name="Istvanek J."/>
            <person name="Nedelnik J."/>
            <person name="Repkova J."/>
        </authorList>
    </citation>
    <scope>NUCLEOTIDE SEQUENCE [LARGE SCALE GENOMIC DNA]</scope>
    <source>
        <strain evidence="3">cv. 10/8</strain>
        <tissue evidence="2">Leaf</tissue>
    </source>
</reference>
<comment type="caution">
    <text evidence="2">The sequence shown here is derived from an EMBL/GenBank/DDBJ whole genome shotgun (WGS) entry which is preliminary data.</text>
</comment>
<feature type="region of interest" description="Disordered" evidence="1">
    <location>
        <begin position="1"/>
        <end position="22"/>
    </location>
</feature>
<sequence length="22" mass="2325">MPSSGGSHDRRKVISVEAISNP</sequence>
<organism evidence="2 3">
    <name type="scientific">Trifolium medium</name>
    <dbReference type="NCBI Taxonomy" id="97028"/>
    <lineage>
        <taxon>Eukaryota</taxon>
        <taxon>Viridiplantae</taxon>
        <taxon>Streptophyta</taxon>
        <taxon>Embryophyta</taxon>
        <taxon>Tracheophyta</taxon>
        <taxon>Spermatophyta</taxon>
        <taxon>Magnoliopsida</taxon>
        <taxon>eudicotyledons</taxon>
        <taxon>Gunneridae</taxon>
        <taxon>Pentapetalae</taxon>
        <taxon>rosids</taxon>
        <taxon>fabids</taxon>
        <taxon>Fabales</taxon>
        <taxon>Fabaceae</taxon>
        <taxon>Papilionoideae</taxon>
        <taxon>50 kb inversion clade</taxon>
        <taxon>NPAAA clade</taxon>
        <taxon>Hologalegina</taxon>
        <taxon>IRL clade</taxon>
        <taxon>Trifolieae</taxon>
        <taxon>Trifolium</taxon>
    </lineage>
</organism>
<protein>
    <submittedName>
        <fullName evidence="2">Uncharacterized protein</fullName>
    </submittedName>
</protein>
<evidence type="ECO:0000313" key="3">
    <source>
        <dbReference type="Proteomes" id="UP000265520"/>
    </source>
</evidence>
<proteinExistence type="predicted"/>
<evidence type="ECO:0000256" key="1">
    <source>
        <dbReference type="SAM" id="MobiDB-lite"/>
    </source>
</evidence>
<keyword evidence="3" id="KW-1185">Reference proteome</keyword>
<dbReference type="Proteomes" id="UP000265520">
    <property type="component" value="Unassembled WGS sequence"/>
</dbReference>